<dbReference type="FunFam" id="3.20.20.70:FF:000031">
    <property type="entry name" value="Glutamate synthase 1 [NADH]"/>
    <property type="match status" value="1"/>
</dbReference>
<evidence type="ECO:0000256" key="6">
    <source>
        <dbReference type="ARBA" id="ARBA00022630"/>
    </source>
</evidence>
<dbReference type="GO" id="GO:0015930">
    <property type="term" value="F:glutamate synthase activity"/>
    <property type="evidence" value="ECO:0007669"/>
    <property type="project" value="InterPro"/>
</dbReference>
<comment type="cofactor">
    <cofactor evidence="1">
        <name>FMN</name>
        <dbReference type="ChEBI" id="CHEBI:58210"/>
    </cofactor>
</comment>
<dbReference type="InterPro" id="IPR013785">
    <property type="entry name" value="Aldolase_TIM"/>
</dbReference>
<dbReference type="Pfam" id="PF01493">
    <property type="entry name" value="GXGXG"/>
    <property type="match status" value="1"/>
</dbReference>
<dbReference type="Pfam" id="PF00310">
    <property type="entry name" value="GATase_2"/>
    <property type="match status" value="1"/>
</dbReference>
<keyword evidence="11" id="KW-0560">Oxidoreductase</keyword>
<dbReference type="NCBIfam" id="NF008730">
    <property type="entry name" value="PRK11750.1"/>
    <property type="match status" value="1"/>
</dbReference>
<evidence type="ECO:0000256" key="11">
    <source>
        <dbReference type="ARBA" id="ARBA00023002"/>
    </source>
</evidence>
<dbReference type="GO" id="GO:0006537">
    <property type="term" value="P:glutamate biosynthetic process"/>
    <property type="evidence" value="ECO:0007669"/>
    <property type="project" value="UniProtKB-KW"/>
</dbReference>
<sequence length="1511" mass="167677">MFSRIPKGQGMYDPIFEKDACGIGAITHIKGKKSHGIVKDALKVLVNLEHRGGAGADIKVGDGAGILFQIPHKFFKKVCSFTLPEEREYGVGMFFLPMDEKKREEAKALFENIVLKEGQSFLGWREVPINPEDLGKASKEAMPFIIQGFVKRSEEIKDTNEFEKKLYVIRRTFEKSVEEAYVASLSSKTIVYKGMLTSKQVEEFYLDLKDVDLESAIALVHSRFSTNTFPSWDRAHPNRYIIHNGEINTIRGNVNWMNAREANFESDVFGDELEKVVPAIGRESSDSAMFDNSIEFLYMNGRPLPEVMMMLIPEPWSKNEEMAREKKDFYEYHSTMMEPWDGPAAVAFTDGDMLGACLDRNGLRPSRYYITEDDIMVLSSEVGVLEIDPSKVVKKGRLTPGRMLLVDTVKGEVINDEELKENYSKLKPYGEWISNNLVKLNKISDDSFEEENMDEFKRVILQKAFGYTYEDLTTTLAPMAENGDDPLAAMGIDTPLAVLSEKPQLLYNYFKQMFAQVTNPPIDAIREEIVTSVRVYLGGEGNLLSEGEKNCRRIKLNSPILTNKDLHKVLSLESEGFKHKILPIVFDKNAGEKGLESALERLFQDADNAIEEGASILVLSDKMVDENNVPIPALLATSALHHHLVRNCKRTKVSIVLESGEPREIHHFACLLGFGVNAINPYLAYESIKELIDKEMLKTDYEDAVYKYNKGALKGIVKVISKMGISTIQSYNGAQIFEAIGISKEVIEKYFTWTPSRIEGMQLEDIAKEALMRHIQGFDKLIVDLTLDSEGSHKFRSSKEEHMYNPLTIHKLQSACKNGSYEEFKEYTTLLGTDKNAMTLRGLLDFNYVENSIPLEEVESVESIVKRFKTGAMSYGSISKEAHECLAIAMNRIGGKSNSGEGGEESERFIRDENGDLRSSAIKQVASGRFGVTSEYLVDARELQIKVAQGAKPGEGGQLPATKVYPWVAKARHSTTGVGLISPPPHHDIYSIEDLAQLIYDLKNANTKARVSVKLVSEAGVGTIAAGVAKGGADVILISGYDGGTGASPKTSIKHAGLPWELGLAETHQTLVLNGLRERVTVETDGKLMSGRDLAIAALLGAEEFGFATAPLVVVGCVMMRVCNLDTCPVGVATQNEALRKRFAGKPEHVVNFMYFIAQELREYMAKLGFRTIEEMIGRTDKLKAKEVDSWKARKVDLSRVLYNPEVPNDKAVHFERYYDYKLEDTMDSKVLLEACKNALENGEKVTVEVESTNTDRVLGTILGSEITRRYGAKGLPEDTVTVKVTGSGGQSFGAFIPNGLTLELVGDCNDYLGKGLSGGKIIVYEPECSKLIPEENILIGNVALYGATQGKVFIKGVAGERFCVRNSGAYAVVEGVGDHACEYMTGGRVVVLGSIGRNFAAGMSGGVAYILDEEGTKANRINKEMINIEAVECEDEQELLSMVKEHYEVTNSSLAKRVVDNFDTLKHKFIKVMPRDYKKMVTVIKKYEASGLSEDAAMLAAFEEICGVKK</sequence>
<dbReference type="GO" id="GO:0019676">
    <property type="term" value="P:ammonia assimilation cycle"/>
    <property type="evidence" value="ECO:0007669"/>
    <property type="project" value="TreeGrafter"/>
</dbReference>
<dbReference type="Gene3D" id="2.160.20.60">
    <property type="entry name" value="Glutamate synthase, alpha subunit, C-terminal domain"/>
    <property type="match status" value="1"/>
</dbReference>
<dbReference type="FunFam" id="3.20.20.70:FF:000053">
    <property type="entry name" value="Glutamate synthase large subunit"/>
    <property type="match status" value="1"/>
</dbReference>
<evidence type="ECO:0000256" key="5">
    <source>
        <dbReference type="ARBA" id="ARBA00022605"/>
    </source>
</evidence>
<evidence type="ECO:0000256" key="9">
    <source>
        <dbReference type="ARBA" id="ARBA00022827"/>
    </source>
</evidence>
<dbReference type="InterPro" id="IPR017932">
    <property type="entry name" value="GATase_2_dom"/>
</dbReference>
<dbReference type="InterPro" id="IPR036485">
    <property type="entry name" value="Glu_synth_asu_C_sf"/>
</dbReference>
<protein>
    <submittedName>
        <fullName evidence="18">Glutamate synthase subunit alpha</fullName>
    </submittedName>
</protein>
<dbReference type="PROSITE" id="PS51278">
    <property type="entry name" value="GATASE_TYPE_2"/>
    <property type="match status" value="1"/>
</dbReference>
<keyword evidence="13" id="KW-0411">Iron-sulfur</keyword>
<keyword evidence="8" id="KW-0479">Metal-binding</keyword>
<organism evidence="18 19">
    <name type="scientific">Clostridium polyendosporum</name>
    <dbReference type="NCBI Taxonomy" id="69208"/>
    <lineage>
        <taxon>Bacteria</taxon>
        <taxon>Bacillati</taxon>
        <taxon>Bacillota</taxon>
        <taxon>Clostridia</taxon>
        <taxon>Eubacteriales</taxon>
        <taxon>Clostridiaceae</taxon>
        <taxon>Clostridium</taxon>
    </lineage>
</organism>
<dbReference type="InterPro" id="IPR029055">
    <property type="entry name" value="Ntn_hydrolases_N"/>
</dbReference>
<dbReference type="CDD" id="cd02808">
    <property type="entry name" value="GltS_FMN"/>
    <property type="match status" value="1"/>
</dbReference>
<evidence type="ECO:0000313" key="18">
    <source>
        <dbReference type="EMBL" id="GIM27426.1"/>
    </source>
</evidence>
<dbReference type="FunFam" id="2.160.20.60:FF:000001">
    <property type="entry name" value="Glutamate synthase, large subunit"/>
    <property type="match status" value="1"/>
</dbReference>
<keyword evidence="9" id="KW-0274">FAD</keyword>
<evidence type="ECO:0000256" key="16">
    <source>
        <dbReference type="ARBA" id="ARBA00029440"/>
    </source>
</evidence>
<dbReference type="Proteomes" id="UP000679179">
    <property type="component" value="Unassembled WGS sequence"/>
</dbReference>
<dbReference type="RefSeq" id="WP_212902186.1">
    <property type="nucleotide sequence ID" value="NZ_BOPZ01000001.1"/>
</dbReference>
<name>A0A919RW02_9CLOT</name>
<keyword evidence="15" id="KW-0003">3Fe-4S</keyword>
<evidence type="ECO:0000259" key="17">
    <source>
        <dbReference type="PROSITE" id="PS51278"/>
    </source>
</evidence>
<dbReference type="SUPFAM" id="SSF56235">
    <property type="entry name" value="N-terminal nucleophile aminohydrolases (Ntn hydrolases)"/>
    <property type="match status" value="1"/>
</dbReference>
<comment type="pathway">
    <text evidence="16">Amino-acid biosynthesis.</text>
</comment>
<dbReference type="EMBL" id="BOPZ01000001">
    <property type="protein sequence ID" value="GIM27426.1"/>
    <property type="molecule type" value="Genomic_DNA"/>
</dbReference>
<dbReference type="SUPFAM" id="SSF51395">
    <property type="entry name" value="FMN-linked oxidoreductases"/>
    <property type="match status" value="1"/>
</dbReference>
<evidence type="ECO:0000256" key="4">
    <source>
        <dbReference type="ARBA" id="ARBA00009716"/>
    </source>
</evidence>
<evidence type="ECO:0000256" key="13">
    <source>
        <dbReference type="ARBA" id="ARBA00023014"/>
    </source>
</evidence>
<evidence type="ECO:0000256" key="1">
    <source>
        <dbReference type="ARBA" id="ARBA00001917"/>
    </source>
</evidence>
<evidence type="ECO:0000256" key="2">
    <source>
        <dbReference type="ARBA" id="ARBA00001927"/>
    </source>
</evidence>
<keyword evidence="6" id="KW-0285">Flavoprotein</keyword>
<dbReference type="GO" id="GO:0046872">
    <property type="term" value="F:metal ion binding"/>
    <property type="evidence" value="ECO:0007669"/>
    <property type="project" value="UniProtKB-KW"/>
</dbReference>
<dbReference type="InterPro" id="IPR006982">
    <property type="entry name" value="Glu_synth_centr_N"/>
</dbReference>
<evidence type="ECO:0000256" key="12">
    <source>
        <dbReference type="ARBA" id="ARBA00023004"/>
    </source>
</evidence>
<evidence type="ECO:0000256" key="14">
    <source>
        <dbReference type="ARBA" id="ARBA00023164"/>
    </source>
</evidence>
<reference evidence="18" key="1">
    <citation type="submission" date="2021-03" db="EMBL/GenBank/DDBJ databases">
        <title>Taxonomic study of Clostridium polyendosporum from meadow-gley soil under rice.</title>
        <authorList>
            <person name="Kobayashi H."/>
            <person name="Tanizawa Y."/>
            <person name="Yagura M."/>
        </authorList>
    </citation>
    <scope>NUCLEOTIDE SEQUENCE</scope>
    <source>
        <strain evidence="18">JCM 30710</strain>
    </source>
</reference>
<evidence type="ECO:0000256" key="7">
    <source>
        <dbReference type="ARBA" id="ARBA00022643"/>
    </source>
</evidence>
<dbReference type="SUPFAM" id="SSF69336">
    <property type="entry name" value="Alpha subunit of glutamate synthase, C-terminal domain"/>
    <property type="match status" value="1"/>
</dbReference>
<dbReference type="InterPro" id="IPR002489">
    <property type="entry name" value="Glu_synth_asu_C"/>
</dbReference>
<keyword evidence="5" id="KW-0028">Amino-acid biosynthesis</keyword>
<feature type="domain" description="Glutamine amidotransferase type-2" evidence="17">
    <location>
        <begin position="21"/>
        <end position="409"/>
    </location>
</feature>
<evidence type="ECO:0000256" key="10">
    <source>
        <dbReference type="ARBA" id="ARBA00022962"/>
    </source>
</evidence>
<dbReference type="CDD" id="cd00713">
    <property type="entry name" value="GltS"/>
    <property type="match status" value="1"/>
</dbReference>
<dbReference type="PANTHER" id="PTHR11938">
    <property type="entry name" value="FAD NADPH DEHYDROGENASE/OXIDOREDUCTASE"/>
    <property type="match status" value="1"/>
</dbReference>
<evidence type="ECO:0000256" key="8">
    <source>
        <dbReference type="ARBA" id="ARBA00022723"/>
    </source>
</evidence>
<keyword evidence="7" id="KW-0288">FMN</keyword>
<evidence type="ECO:0000313" key="19">
    <source>
        <dbReference type="Proteomes" id="UP000679179"/>
    </source>
</evidence>
<comment type="cofactor">
    <cofactor evidence="2">
        <name>[3Fe-4S] cluster</name>
        <dbReference type="ChEBI" id="CHEBI:21137"/>
    </cofactor>
</comment>
<dbReference type="FunFam" id="3.60.20.10:FF:000001">
    <property type="entry name" value="Glutamate synthase, large subunit"/>
    <property type="match status" value="1"/>
</dbReference>
<comment type="similarity">
    <text evidence="4">Belongs to the glutamate synthase family.</text>
</comment>
<dbReference type="Pfam" id="PF01645">
    <property type="entry name" value="Glu_synthase"/>
    <property type="match status" value="1"/>
</dbReference>
<dbReference type="CDD" id="cd00982">
    <property type="entry name" value="gltB_C"/>
    <property type="match status" value="1"/>
</dbReference>
<keyword evidence="14" id="KW-0314">Glutamate biosynthesis</keyword>
<keyword evidence="10" id="KW-0315">Glutamine amidotransferase</keyword>
<dbReference type="InterPro" id="IPR050711">
    <property type="entry name" value="ET-N_metabolism_enzyme"/>
</dbReference>
<dbReference type="PANTHER" id="PTHR11938:SF133">
    <property type="entry name" value="GLUTAMATE SYNTHASE (NADH)"/>
    <property type="match status" value="1"/>
</dbReference>
<dbReference type="Pfam" id="PF04898">
    <property type="entry name" value="Glu_syn_central"/>
    <property type="match status" value="1"/>
</dbReference>
<comment type="caution">
    <text evidence="18">The sequence shown here is derived from an EMBL/GenBank/DDBJ whole genome shotgun (WGS) entry which is preliminary data.</text>
</comment>
<keyword evidence="12" id="KW-0408">Iron</keyword>
<comment type="cofactor">
    <cofactor evidence="3">
        <name>FAD</name>
        <dbReference type="ChEBI" id="CHEBI:57692"/>
    </cofactor>
</comment>
<evidence type="ECO:0000256" key="3">
    <source>
        <dbReference type="ARBA" id="ARBA00001974"/>
    </source>
</evidence>
<proteinExistence type="inferred from homology"/>
<keyword evidence="19" id="KW-1185">Reference proteome</keyword>
<dbReference type="InterPro" id="IPR002932">
    <property type="entry name" value="Glu_synthdom"/>
</dbReference>
<dbReference type="Gene3D" id="3.20.20.70">
    <property type="entry name" value="Aldolase class I"/>
    <property type="match status" value="2"/>
</dbReference>
<accession>A0A919RW02</accession>
<gene>
    <name evidence="18" type="ORF">CPJCM30710_00920</name>
</gene>
<dbReference type="Gene3D" id="3.60.20.10">
    <property type="entry name" value="Glutamine Phosphoribosylpyrophosphate, subunit 1, domain 1"/>
    <property type="match status" value="1"/>
</dbReference>
<dbReference type="GO" id="GO:0051538">
    <property type="term" value="F:3 iron, 4 sulfur cluster binding"/>
    <property type="evidence" value="ECO:0007669"/>
    <property type="project" value="UniProtKB-KW"/>
</dbReference>
<evidence type="ECO:0000256" key="15">
    <source>
        <dbReference type="ARBA" id="ARBA00023291"/>
    </source>
</evidence>